<evidence type="ECO:0000259" key="4">
    <source>
        <dbReference type="Pfam" id="PF01826"/>
    </source>
</evidence>
<dbReference type="InterPro" id="IPR051368">
    <property type="entry name" value="SerProtInhib-TIL_Domain"/>
</dbReference>
<sequence length="219" mass="25836">MRTLLLLALLLYNIITMAARGNSYDYDDIEGNKRHSLIEDRRKWRKKALSNAMDEHRDWDRRRNDYDNRDPRYMDEPEQKIFGGIDRQRENNNMDGPSPYRQPLRMYEEDKMNLQQTMKSAEVPPHASSYIEKEPDREKKLSMAMNCERPHERYEPCFAGCASVSCDNPRDRLRPCYPFCEPGCICIHPYVRDDRTHKCVLPEECTKGLKGIPDLGEDT</sequence>
<dbReference type="EMBL" id="JARGEI010000021">
    <property type="protein sequence ID" value="KAJ8712355.1"/>
    <property type="molecule type" value="Genomic_DNA"/>
</dbReference>
<protein>
    <recommendedName>
        <fullName evidence="4">TIL domain-containing protein</fullName>
    </recommendedName>
</protein>
<dbReference type="Pfam" id="PF01826">
    <property type="entry name" value="TIL"/>
    <property type="match status" value="1"/>
</dbReference>
<evidence type="ECO:0000256" key="3">
    <source>
        <dbReference type="SAM" id="SignalP"/>
    </source>
</evidence>
<dbReference type="Gene3D" id="2.10.25.10">
    <property type="entry name" value="Laminin"/>
    <property type="match status" value="1"/>
</dbReference>
<gene>
    <name evidence="5" type="ORF">PYW07_005197</name>
</gene>
<dbReference type="CDD" id="cd19941">
    <property type="entry name" value="TIL"/>
    <property type="match status" value="1"/>
</dbReference>
<dbReference type="GO" id="GO:0030414">
    <property type="term" value="F:peptidase inhibitor activity"/>
    <property type="evidence" value="ECO:0007669"/>
    <property type="project" value="UniProtKB-KW"/>
</dbReference>
<evidence type="ECO:0000313" key="5">
    <source>
        <dbReference type="EMBL" id="KAJ8712355.1"/>
    </source>
</evidence>
<feature type="chain" id="PRO_5042194802" description="TIL domain-containing protein" evidence="3">
    <location>
        <begin position="19"/>
        <end position="219"/>
    </location>
</feature>
<name>A0AAD8DNI9_MYTSE</name>
<dbReference type="AlphaFoldDB" id="A0AAD8DNI9"/>
<dbReference type="PANTHER" id="PTHR23259:SF70">
    <property type="entry name" value="ACCESSORY GLAND PROTEIN ACP62F-RELATED"/>
    <property type="match status" value="1"/>
</dbReference>
<accession>A0AAD8DNI9</accession>
<feature type="signal peptide" evidence="3">
    <location>
        <begin position="1"/>
        <end position="18"/>
    </location>
</feature>
<evidence type="ECO:0000313" key="6">
    <source>
        <dbReference type="Proteomes" id="UP001231518"/>
    </source>
</evidence>
<dbReference type="PANTHER" id="PTHR23259">
    <property type="entry name" value="RIDDLE"/>
    <property type="match status" value="1"/>
</dbReference>
<organism evidence="5 6">
    <name type="scientific">Mythimna separata</name>
    <name type="common">Oriental armyworm</name>
    <name type="synonym">Pseudaletia separata</name>
    <dbReference type="NCBI Taxonomy" id="271217"/>
    <lineage>
        <taxon>Eukaryota</taxon>
        <taxon>Metazoa</taxon>
        <taxon>Ecdysozoa</taxon>
        <taxon>Arthropoda</taxon>
        <taxon>Hexapoda</taxon>
        <taxon>Insecta</taxon>
        <taxon>Pterygota</taxon>
        <taxon>Neoptera</taxon>
        <taxon>Endopterygota</taxon>
        <taxon>Lepidoptera</taxon>
        <taxon>Glossata</taxon>
        <taxon>Ditrysia</taxon>
        <taxon>Noctuoidea</taxon>
        <taxon>Noctuidae</taxon>
        <taxon>Noctuinae</taxon>
        <taxon>Hadenini</taxon>
        <taxon>Mythimna</taxon>
    </lineage>
</organism>
<keyword evidence="3" id="KW-0732">Signal</keyword>
<proteinExistence type="predicted"/>
<keyword evidence="6" id="KW-1185">Reference proteome</keyword>
<feature type="domain" description="TIL" evidence="4">
    <location>
        <begin position="149"/>
        <end position="205"/>
    </location>
</feature>
<evidence type="ECO:0000256" key="2">
    <source>
        <dbReference type="ARBA" id="ARBA00023157"/>
    </source>
</evidence>
<dbReference type="InterPro" id="IPR036084">
    <property type="entry name" value="Ser_inhib-like_sf"/>
</dbReference>
<comment type="caution">
    <text evidence="5">The sequence shown here is derived from an EMBL/GenBank/DDBJ whole genome shotgun (WGS) entry which is preliminary data.</text>
</comment>
<keyword evidence="2" id="KW-1015">Disulfide bond</keyword>
<dbReference type="Proteomes" id="UP001231518">
    <property type="component" value="Chromosome 17"/>
</dbReference>
<dbReference type="InterPro" id="IPR002919">
    <property type="entry name" value="TIL_dom"/>
</dbReference>
<evidence type="ECO:0000256" key="1">
    <source>
        <dbReference type="ARBA" id="ARBA00022690"/>
    </source>
</evidence>
<dbReference type="SUPFAM" id="SSF57567">
    <property type="entry name" value="Serine protease inhibitors"/>
    <property type="match status" value="1"/>
</dbReference>
<keyword evidence="1" id="KW-0646">Protease inhibitor</keyword>
<reference evidence="5" key="1">
    <citation type="submission" date="2023-03" db="EMBL/GenBank/DDBJ databases">
        <title>Chromosome-level genomes of two armyworms, Mythimna separata and Mythimna loreyi, provide insights into the biosynthesis and reception of sex pheromones.</title>
        <authorList>
            <person name="Zhao H."/>
        </authorList>
    </citation>
    <scope>NUCLEOTIDE SEQUENCE</scope>
    <source>
        <strain evidence="5">BeijingLab</strain>
        <tissue evidence="5">Pupa</tissue>
    </source>
</reference>